<evidence type="ECO:0000313" key="1">
    <source>
        <dbReference type="EMBL" id="MBO0937906.1"/>
    </source>
</evidence>
<evidence type="ECO:0008006" key="3">
    <source>
        <dbReference type="Google" id="ProtNLM"/>
    </source>
</evidence>
<dbReference type="AlphaFoldDB" id="A0A939GGH1"/>
<name>A0A939GGH1_9BACT</name>
<keyword evidence="2" id="KW-1185">Reference proteome</keyword>
<dbReference type="EMBL" id="JAFMYV010000007">
    <property type="protein sequence ID" value="MBO0937906.1"/>
    <property type="molecule type" value="Genomic_DNA"/>
</dbReference>
<reference evidence="1" key="1">
    <citation type="submission" date="2021-03" db="EMBL/GenBank/DDBJ databases">
        <title>Fibrella sp. HMF5335 genome sequencing and assembly.</title>
        <authorList>
            <person name="Kang H."/>
            <person name="Kim H."/>
            <person name="Bae S."/>
            <person name="Joh K."/>
        </authorList>
    </citation>
    <scope>NUCLEOTIDE SEQUENCE</scope>
    <source>
        <strain evidence="1">HMF5335</strain>
    </source>
</reference>
<accession>A0A939GGH1</accession>
<evidence type="ECO:0000313" key="2">
    <source>
        <dbReference type="Proteomes" id="UP000664034"/>
    </source>
</evidence>
<sequence length="367" mass="41631">MQPAEQPAQHRPNWLDLPISFFEYDQQRGSFATIPTQQTTLRRIATTGYYRPLIEAIRNEANATEQSELKKQLPAISPVSLMYHRRRDTSFAQKIKQQWPLLMGDIDRKENPGVDMAQLKSRLTLLPYVLVCAHSVRGGIWFVIRLPDEQTPDTLAAHFRYLQRLFRERFGIELDKSKGGNPTDLRFVSYDPAPYLNDGATVMYKTYTSPKPQPGRGTARPVDYSRFRGHDEGELLTRLVRRVGAAAEGNRHDTLLKESRLAGGYIAAGRMNEQTTVWALETVASEWPTFTKSQKTIRDGIRYGMANPIYADEAPHPPPAPTKPAPLVVRTFAEWGANPGSILRPDECQLERLSVEPCDHYPAEWDG</sequence>
<dbReference type="Proteomes" id="UP000664034">
    <property type="component" value="Unassembled WGS sequence"/>
</dbReference>
<gene>
    <name evidence="1" type="ORF">J2I47_15215</name>
</gene>
<organism evidence="1 2">
    <name type="scientific">Fibrella rubiginis</name>
    <dbReference type="NCBI Taxonomy" id="2817060"/>
    <lineage>
        <taxon>Bacteria</taxon>
        <taxon>Pseudomonadati</taxon>
        <taxon>Bacteroidota</taxon>
        <taxon>Cytophagia</taxon>
        <taxon>Cytophagales</taxon>
        <taxon>Spirosomataceae</taxon>
        <taxon>Fibrella</taxon>
    </lineage>
</organism>
<protein>
    <recommendedName>
        <fullName evidence="3">Virulence-protein E N-terminal domain-containing protein</fullName>
    </recommendedName>
</protein>
<comment type="caution">
    <text evidence="1">The sequence shown here is derived from an EMBL/GenBank/DDBJ whole genome shotgun (WGS) entry which is preliminary data.</text>
</comment>
<dbReference type="RefSeq" id="WP_207365442.1">
    <property type="nucleotide sequence ID" value="NZ_JAFMYV010000007.1"/>
</dbReference>
<proteinExistence type="predicted"/>